<accession>A0AAW1HVP5</accession>
<evidence type="ECO:0000313" key="2">
    <source>
        <dbReference type="Proteomes" id="UP001458880"/>
    </source>
</evidence>
<dbReference type="EMBL" id="JASPKY010000879">
    <property type="protein sequence ID" value="KAK9680700.1"/>
    <property type="molecule type" value="Genomic_DNA"/>
</dbReference>
<reference evidence="1 2" key="1">
    <citation type="journal article" date="2024" name="BMC Genomics">
        <title>De novo assembly and annotation of Popillia japonica's genome with initial clues to its potential as an invasive pest.</title>
        <authorList>
            <person name="Cucini C."/>
            <person name="Boschi S."/>
            <person name="Funari R."/>
            <person name="Cardaioli E."/>
            <person name="Iannotti N."/>
            <person name="Marturano G."/>
            <person name="Paoli F."/>
            <person name="Bruttini M."/>
            <person name="Carapelli A."/>
            <person name="Frati F."/>
            <person name="Nardi F."/>
        </authorList>
    </citation>
    <scope>NUCLEOTIDE SEQUENCE [LARGE SCALE GENOMIC DNA]</scope>
    <source>
        <strain evidence="1">DMR45628</strain>
    </source>
</reference>
<protein>
    <submittedName>
        <fullName evidence="1">Uncharacterized protein</fullName>
    </submittedName>
</protein>
<dbReference type="Proteomes" id="UP001458880">
    <property type="component" value="Unassembled WGS sequence"/>
</dbReference>
<comment type="caution">
    <text evidence="1">The sequence shown here is derived from an EMBL/GenBank/DDBJ whole genome shotgun (WGS) entry which is preliminary data.</text>
</comment>
<sequence>MAYATARQQGADILIVCEPNKKRVNDNWWLKDTKMSVALLLLNGGLAVVDHSVGDGHLVLRLRGFSIVCCWWLKDTKMSVALLLLNGGLAVVDHSVGDGHLVLRLRGFSIVCCCGGPQYQHDGLPTCCRQYNGTAAGRRDSGSRRHKC</sequence>
<name>A0AAW1HVP5_POPJA</name>
<organism evidence="1 2">
    <name type="scientific">Popillia japonica</name>
    <name type="common">Japanese beetle</name>
    <dbReference type="NCBI Taxonomy" id="7064"/>
    <lineage>
        <taxon>Eukaryota</taxon>
        <taxon>Metazoa</taxon>
        <taxon>Ecdysozoa</taxon>
        <taxon>Arthropoda</taxon>
        <taxon>Hexapoda</taxon>
        <taxon>Insecta</taxon>
        <taxon>Pterygota</taxon>
        <taxon>Neoptera</taxon>
        <taxon>Endopterygota</taxon>
        <taxon>Coleoptera</taxon>
        <taxon>Polyphaga</taxon>
        <taxon>Scarabaeiformia</taxon>
        <taxon>Scarabaeidae</taxon>
        <taxon>Rutelinae</taxon>
        <taxon>Popillia</taxon>
    </lineage>
</organism>
<evidence type="ECO:0000313" key="1">
    <source>
        <dbReference type="EMBL" id="KAK9680700.1"/>
    </source>
</evidence>
<keyword evidence="2" id="KW-1185">Reference proteome</keyword>
<proteinExistence type="predicted"/>
<gene>
    <name evidence="1" type="ORF">QE152_g38879</name>
</gene>
<dbReference type="AlphaFoldDB" id="A0AAW1HVP5"/>